<name>A0A7J0GWE4_9ERIC</name>
<dbReference type="AlphaFoldDB" id="A0A7J0GWE4"/>
<comment type="caution">
    <text evidence="1">The sequence shown here is derived from an EMBL/GenBank/DDBJ whole genome shotgun (WGS) entry which is preliminary data.</text>
</comment>
<sequence>MCIAPGMKDWESNRWLFPLETSTAHRGKNSGFLAATAAEESVLRFFAGDRGGSGGVEN</sequence>
<dbReference type="Proteomes" id="UP000585474">
    <property type="component" value="Unassembled WGS sequence"/>
</dbReference>
<keyword evidence="2" id="KW-1185">Reference proteome</keyword>
<gene>
    <name evidence="1" type="ORF">Acr_24g0013570</name>
</gene>
<evidence type="ECO:0000313" key="2">
    <source>
        <dbReference type="Proteomes" id="UP000585474"/>
    </source>
</evidence>
<protein>
    <submittedName>
        <fullName evidence="1">Uncharacterized protein</fullName>
    </submittedName>
</protein>
<reference evidence="1 2" key="1">
    <citation type="submission" date="2019-07" db="EMBL/GenBank/DDBJ databases">
        <title>De Novo Assembly of kiwifruit Actinidia rufa.</title>
        <authorList>
            <person name="Sugita-Konishi S."/>
            <person name="Sato K."/>
            <person name="Mori E."/>
            <person name="Abe Y."/>
            <person name="Kisaki G."/>
            <person name="Hamano K."/>
            <person name="Suezawa K."/>
            <person name="Otani M."/>
            <person name="Fukuda T."/>
            <person name="Manabe T."/>
            <person name="Gomi K."/>
            <person name="Tabuchi M."/>
            <person name="Akimitsu K."/>
            <person name="Kataoka I."/>
        </authorList>
    </citation>
    <scope>NUCLEOTIDE SEQUENCE [LARGE SCALE GENOMIC DNA]</scope>
    <source>
        <strain evidence="2">cv. Fuchu</strain>
    </source>
</reference>
<accession>A0A7J0GWE4</accession>
<dbReference type="EMBL" id="BJWL01000024">
    <property type="protein sequence ID" value="GFZ15167.1"/>
    <property type="molecule type" value="Genomic_DNA"/>
</dbReference>
<evidence type="ECO:0000313" key="1">
    <source>
        <dbReference type="EMBL" id="GFZ15167.1"/>
    </source>
</evidence>
<organism evidence="1 2">
    <name type="scientific">Actinidia rufa</name>
    <dbReference type="NCBI Taxonomy" id="165716"/>
    <lineage>
        <taxon>Eukaryota</taxon>
        <taxon>Viridiplantae</taxon>
        <taxon>Streptophyta</taxon>
        <taxon>Embryophyta</taxon>
        <taxon>Tracheophyta</taxon>
        <taxon>Spermatophyta</taxon>
        <taxon>Magnoliopsida</taxon>
        <taxon>eudicotyledons</taxon>
        <taxon>Gunneridae</taxon>
        <taxon>Pentapetalae</taxon>
        <taxon>asterids</taxon>
        <taxon>Ericales</taxon>
        <taxon>Actinidiaceae</taxon>
        <taxon>Actinidia</taxon>
    </lineage>
</organism>
<proteinExistence type="predicted"/>